<proteinExistence type="predicted"/>
<evidence type="ECO:0000256" key="7">
    <source>
        <dbReference type="SAM" id="Phobius"/>
    </source>
</evidence>
<accession>A0A1H0CK84</accession>
<feature type="transmembrane region" description="Helical" evidence="7">
    <location>
        <begin position="252"/>
        <end position="270"/>
    </location>
</feature>
<dbReference type="InterPro" id="IPR036197">
    <property type="entry name" value="NarG-like_sf"/>
</dbReference>
<feature type="transmembrane region" description="Helical" evidence="7">
    <location>
        <begin position="33"/>
        <end position="51"/>
    </location>
</feature>
<keyword evidence="6 7" id="KW-0472">Membrane</keyword>
<protein>
    <submittedName>
        <fullName evidence="9">Putative sulfite reductase-associated electron transfer protein DsrM</fullName>
    </submittedName>
</protein>
<feature type="transmembrane region" description="Helical" evidence="7">
    <location>
        <begin position="208"/>
        <end position="225"/>
    </location>
</feature>
<keyword evidence="10" id="KW-1185">Reference proteome</keyword>
<evidence type="ECO:0000256" key="4">
    <source>
        <dbReference type="ARBA" id="ARBA00022989"/>
    </source>
</evidence>
<dbReference type="RefSeq" id="WP_092064203.1">
    <property type="nucleotide sequence ID" value="NZ_FNIN01000003.1"/>
</dbReference>
<feature type="transmembrane region" description="Helical" evidence="7">
    <location>
        <begin position="124"/>
        <end position="144"/>
    </location>
</feature>
<sequence length="340" mass="39029">MKAIYSLFLVFGLVLIALLGAGALGLHYLFGVVIPYVAVLFFIVGFVLRVVKWGKSPVPFRIPTTAGQEFSLPWIKQNKIDNPSTTWGVILRMFFEVVTFRSLFRNTKVELYDGPKLAYASSKWLWLFALMFHYSFLTIFVRHMRFFTEPVPFIFQALDKVDGMLQIGAPHIYMTDVVILVALGYLLLRRLVVPKIRYISLPADYFPLFLIFGIVISGILMRYFVKTDVIGIKQLTMGLVTLKPTIPEGVSAIFYIHVFLVSVLLVYFPLSKLMHMGGVFLSPTRNLANNNRMKRHINPWNYPVKVHTYEAYEDEFREKMVEAGLPVEKPLEQQPAESKE</sequence>
<evidence type="ECO:0000313" key="10">
    <source>
        <dbReference type="Proteomes" id="UP000199602"/>
    </source>
</evidence>
<dbReference type="EMBL" id="FNIN01000003">
    <property type="protein sequence ID" value="SDN58263.1"/>
    <property type="molecule type" value="Genomic_DNA"/>
</dbReference>
<evidence type="ECO:0000256" key="6">
    <source>
        <dbReference type="ARBA" id="ARBA00023136"/>
    </source>
</evidence>
<dbReference type="GO" id="GO:0005886">
    <property type="term" value="C:plasma membrane"/>
    <property type="evidence" value="ECO:0007669"/>
    <property type="project" value="UniProtKB-SubCell"/>
</dbReference>
<keyword evidence="5" id="KW-0560">Oxidoreductase</keyword>
<comment type="subcellular location">
    <subcellularLocation>
        <location evidence="1">Cell membrane</location>
        <topology evidence="1">Multi-pass membrane protein</topology>
    </subcellularLocation>
</comment>
<name>A0A1H0CK84_9BACT</name>
<dbReference type="Proteomes" id="UP000199602">
    <property type="component" value="Unassembled WGS sequence"/>
</dbReference>
<evidence type="ECO:0000256" key="3">
    <source>
        <dbReference type="ARBA" id="ARBA00022692"/>
    </source>
</evidence>
<feature type="transmembrane region" description="Helical" evidence="7">
    <location>
        <begin position="164"/>
        <end position="188"/>
    </location>
</feature>
<dbReference type="GO" id="GO:0016491">
    <property type="term" value="F:oxidoreductase activity"/>
    <property type="evidence" value="ECO:0007669"/>
    <property type="project" value="UniProtKB-KW"/>
</dbReference>
<dbReference type="Gene3D" id="1.20.950.20">
    <property type="entry name" value="Transmembrane di-heme cytochromes, Chain C"/>
    <property type="match status" value="1"/>
</dbReference>
<evidence type="ECO:0000256" key="2">
    <source>
        <dbReference type="ARBA" id="ARBA00022475"/>
    </source>
</evidence>
<dbReference type="STRING" id="206665.SAMN04488516_10382"/>
<keyword evidence="4 7" id="KW-1133">Transmembrane helix</keyword>
<dbReference type="SUPFAM" id="SSF103501">
    <property type="entry name" value="Respiratory nitrate reductase 1 gamma chain"/>
    <property type="match status" value="1"/>
</dbReference>
<feature type="domain" description="NarG-like" evidence="8">
    <location>
        <begin position="121"/>
        <end position="276"/>
    </location>
</feature>
<dbReference type="InterPro" id="IPR047660">
    <property type="entry name" value="DsrM"/>
</dbReference>
<evidence type="ECO:0000256" key="1">
    <source>
        <dbReference type="ARBA" id="ARBA00004651"/>
    </source>
</evidence>
<keyword evidence="3 7" id="KW-0812">Transmembrane</keyword>
<evidence type="ECO:0000313" key="9">
    <source>
        <dbReference type="EMBL" id="SDN58263.1"/>
    </source>
</evidence>
<dbReference type="NCBIfam" id="NF038037">
    <property type="entry name" value="cytob_DsrM"/>
    <property type="match status" value="1"/>
</dbReference>
<dbReference type="AlphaFoldDB" id="A0A1H0CK84"/>
<keyword evidence="2" id="KW-1003">Cell membrane</keyword>
<dbReference type="Pfam" id="PF02665">
    <property type="entry name" value="Nitrate_red_gam"/>
    <property type="match status" value="1"/>
</dbReference>
<dbReference type="OrthoDB" id="9769404at2"/>
<evidence type="ECO:0000256" key="5">
    <source>
        <dbReference type="ARBA" id="ARBA00023002"/>
    </source>
</evidence>
<organism evidence="9 10">
    <name type="scientific">Desulfonauticus submarinus</name>
    <dbReference type="NCBI Taxonomy" id="206665"/>
    <lineage>
        <taxon>Bacteria</taxon>
        <taxon>Pseudomonadati</taxon>
        <taxon>Thermodesulfobacteriota</taxon>
        <taxon>Desulfovibrionia</taxon>
        <taxon>Desulfovibrionales</taxon>
        <taxon>Desulfonauticaceae</taxon>
        <taxon>Desulfonauticus</taxon>
    </lineage>
</organism>
<evidence type="ECO:0000259" key="8">
    <source>
        <dbReference type="Pfam" id="PF02665"/>
    </source>
</evidence>
<reference evidence="9 10" key="1">
    <citation type="submission" date="2016-10" db="EMBL/GenBank/DDBJ databases">
        <authorList>
            <person name="de Groot N.N."/>
        </authorList>
    </citation>
    <scope>NUCLEOTIDE SEQUENCE [LARGE SCALE GENOMIC DNA]</scope>
    <source>
        <strain evidence="9 10">DSM 15269</strain>
    </source>
</reference>
<gene>
    <name evidence="9" type="ORF">SAMN04488516_10382</name>
</gene>
<dbReference type="InterPro" id="IPR023234">
    <property type="entry name" value="NarG-like_domain"/>
</dbReference>